<dbReference type="SUPFAM" id="SSF56672">
    <property type="entry name" value="DNA/RNA polymerases"/>
    <property type="match status" value="1"/>
</dbReference>
<feature type="transmembrane region" description="Helical" evidence="1">
    <location>
        <begin position="93"/>
        <end position="122"/>
    </location>
</feature>
<keyword evidence="1" id="KW-0472">Membrane</keyword>
<feature type="transmembrane region" description="Helical" evidence="1">
    <location>
        <begin position="69"/>
        <end position="87"/>
    </location>
</feature>
<dbReference type="InterPro" id="IPR043502">
    <property type="entry name" value="DNA/RNA_pol_sf"/>
</dbReference>
<keyword evidence="4" id="KW-1185">Reference proteome</keyword>
<dbReference type="AlphaFoldDB" id="A0A329SN81"/>
<evidence type="ECO:0000259" key="2">
    <source>
        <dbReference type="Pfam" id="PF07727"/>
    </source>
</evidence>
<reference evidence="3 4" key="1">
    <citation type="submission" date="2018-01" db="EMBL/GenBank/DDBJ databases">
        <title>Draft genome of the strawberry crown rot pathogen Phytophthora cactorum.</title>
        <authorList>
            <person name="Armitage A.D."/>
            <person name="Lysoe E."/>
            <person name="Nellist C.F."/>
            <person name="Harrison R.J."/>
            <person name="Brurberg M.B."/>
        </authorList>
    </citation>
    <scope>NUCLEOTIDE SEQUENCE [LARGE SCALE GENOMIC DNA]</scope>
    <source>
        <strain evidence="3 4">10300</strain>
    </source>
</reference>
<dbReference type="InterPro" id="IPR013103">
    <property type="entry name" value="RVT_2"/>
</dbReference>
<dbReference type="Pfam" id="PF07727">
    <property type="entry name" value="RVT_2"/>
    <property type="match status" value="1"/>
</dbReference>
<keyword evidence="1" id="KW-0812">Transmembrane</keyword>
<feature type="domain" description="Reverse transcriptase Ty1/copia-type" evidence="2">
    <location>
        <begin position="3"/>
        <end position="179"/>
    </location>
</feature>
<evidence type="ECO:0000256" key="1">
    <source>
        <dbReference type="SAM" id="Phobius"/>
    </source>
</evidence>
<sequence>MEVPRLLLTIAAHLDLEIHQMDVKTAFLNGYLDEEIYMMQPERFAVRGKEYLVCKPLKSLYGLKQAPRIWHLTLCSFLVTMNFHILIKDQCVFIGVVDGATCYILGYVGDLLIIAPTFGIIIKNKNTLKKCFKMSDQGEAQYILGWSIVRNRTNPTMFIHQAKYATKDLNRFSYLDVHPVGHQLISV</sequence>
<dbReference type="Proteomes" id="UP000251314">
    <property type="component" value="Unassembled WGS sequence"/>
</dbReference>
<organism evidence="3 4">
    <name type="scientific">Phytophthora cactorum</name>
    <dbReference type="NCBI Taxonomy" id="29920"/>
    <lineage>
        <taxon>Eukaryota</taxon>
        <taxon>Sar</taxon>
        <taxon>Stramenopiles</taxon>
        <taxon>Oomycota</taxon>
        <taxon>Peronosporomycetes</taxon>
        <taxon>Peronosporales</taxon>
        <taxon>Peronosporaceae</taxon>
        <taxon>Phytophthora</taxon>
    </lineage>
</organism>
<protein>
    <recommendedName>
        <fullName evidence="2">Reverse transcriptase Ty1/copia-type domain-containing protein</fullName>
    </recommendedName>
</protein>
<name>A0A329SN81_9STRA</name>
<accession>A0A329SN81</accession>
<keyword evidence="1" id="KW-1133">Transmembrane helix</keyword>
<evidence type="ECO:0000313" key="3">
    <source>
        <dbReference type="EMBL" id="RAW38343.1"/>
    </source>
</evidence>
<dbReference type="EMBL" id="MJFZ01000091">
    <property type="protein sequence ID" value="RAW38343.1"/>
    <property type="molecule type" value="Genomic_DNA"/>
</dbReference>
<dbReference type="VEuPathDB" id="FungiDB:PC110_g5445"/>
<dbReference type="OrthoDB" id="1645289at2759"/>
<proteinExistence type="predicted"/>
<comment type="caution">
    <text evidence="3">The sequence shown here is derived from an EMBL/GenBank/DDBJ whole genome shotgun (WGS) entry which is preliminary data.</text>
</comment>
<dbReference type="STRING" id="29920.A0A329SN81"/>
<gene>
    <name evidence="3" type="ORF">PC110_g5445</name>
</gene>
<evidence type="ECO:0000313" key="4">
    <source>
        <dbReference type="Proteomes" id="UP000251314"/>
    </source>
</evidence>